<dbReference type="RefSeq" id="WP_003861770.1">
    <property type="nucleotide sequence ID" value="NZ_CP011309.1"/>
</dbReference>
<dbReference type="PATRIC" id="fig|92706.3.peg.1991"/>
<evidence type="ECO:0000313" key="1">
    <source>
        <dbReference type="EMBL" id="AKF27775.1"/>
    </source>
</evidence>
<dbReference type="EMBL" id="CP011309">
    <property type="protein sequence ID" value="AKF27775.1"/>
    <property type="molecule type" value="Genomic_DNA"/>
</dbReference>
<dbReference type="Proteomes" id="UP000034037">
    <property type="component" value="Chromosome"/>
</dbReference>
<proteinExistence type="predicted"/>
<protein>
    <submittedName>
        <fullName evidence="1">Uncharacterized protein</fullName>
    </submittedName>
</protein>
<gene>
    <name evidence="1" type="ORF">YH66_09535</name>
</gene>
<organism evidence="1 2">
    <name type="scientific">[Brevibacterium] flavum</name>
    <dbReference type="NCBI Taxonomy" id="92706"/>
    <lineage>
        <taxon>Bacteria</taxon>
        <taxon>Bacillati</taxon>
        <taxon>Actinomycetota</taxon>
        <taxon>Actinomycetes</taxon>
        <taxon>Mycobacteriales</taxon>
        <taxon>Corynebacteriaceae</taxon>
        <taxon>Corynebacterium</taxon>
    </lineage>
</organism>
<accession>A0A0F6Z6F9</accession>
<reference evidence="1 2" key="1">
    <citation type="submission" date="2015-04" db="EMBL/GenBank/DDBJ databases">
        <title>Complete Genome Sequence of Brevibacterium flavum ATCC 15168.</title>
        <authorList>
            <person name="Ahn J."/>
            <person name="Park G."/>
            <person name="Jeon W."/>
            <person name="Jang Y."/>
            <person name="Jang M."/>
            <person name="Lee H."/>
            <person name="Lee H."/>
        </authorList>
    </citation>
    <scope>NUCLEOTIDE SEQUENCE [LARGE SCALE GENOMIC DNA]</scope>
    <source>
        <strain evidence="1 2">ATCC 15168</strain>
    </source>
</reference>
<sequence length="132" mass="14379">MSEFVDPFAVQFFNDGEGSTFTIPEEQRSGRYPRYGVQLSPGLWQIIVDWPGFEGVTLAGHYLSSTGWQSIPIKNIPQGTPPDGETKQTMGRISVSPGDDLVIRLWRVGNITEPHVTGSVMCIPTPSKTAGG</sequence>
<name>A0A0F6Z6F9_9CORY</name>
<evidence type="ECO:0000313" key="2">
    <source>
        <dbReference type="Proteomes" id="UP000034037"/>
    </source>
</evidence>
<keyword evidence="2" id="KW-1185">Reference proteome</keyword>
<dbReference type="AlphaFoldDB" id="A0A0F6Z6F9"/>
<dbReference type="HOGENOM" id="CLU_1913074_0_0_11"/>